<dbReference type="InterPro" id="IPR016024">
    <property type="entry name" value="ARM-type_fold"/>
</dbReference>
<evidence type="ECO:0000313" key="6">
    <source>
        <dbReference type="EMBL" id="PWN90247.1"/>
    </source>
</evidence>
<accession>A0A316YLJ1</accession>
<dbReference type="InterPro" id="IPR011989">
    <property type="entry name" value="ARM-like"/>
</dbReference>
<feature type="compositionally biased region" description="Low complexity" evidence="3">
    <location>
        <begin position="12"/>
        <end position="28"/>
    </location>
</feature>
<dbReference type="GO" id="GO:0072542">
    <property type="term" value="F:protein phosphatase activator activity"/>
    <property type="evidence" value="ECO:0007669"/>
    <property type="project" value="TreeGrafter"/>
</dbReference>
<feature type="region of interest" description="Disordered" evidence="3">
    <location>
        <begin position="976"/>
        <end position="1263"/>
    </location>
</feature>
<dbReference type="GO" id="GO:0030289">
    <property type="term" value="C:protein phosphatase 4 complex"/>
    <property type="evidence" value="ECO:0007669"/>
    <property type="project" value="TreeGrafter"/>
</dbReference>
<evidence type="ECO:0000256" key="3">
    <source>
        <dbReference type="SAM" id="MobiDB-lite"/>
    </source>
</evidence>
<gene>
    <name evidence="6" type="ORF">FA10DRAFT_251646</name>
</gene>
<dbReference type="RefSeq" id="XP_025377445.1">
    <property type="nucleotide sequence ID" value="XM_025519618.1"/>
</dbReference>
<feature type="region of interest" description="Disordered" evidence="3">
    <location>
        <begin position="1"/>
        <end position="195"/>
    </location>
</feature>
<feature type="compositionally biased region" description="Low complexity" evidence="3">
    <location>
        <begin position="978"/>
        <end position="996"/>
    </location>
</feature>
<feature type="domain" description="Serine/threonine-protein phosphatase 4 regulatory subunit 3-like central" evidence="4">
    <location>
        <begin position="436"/>
        <end position="963"/>
    </location>
</feature>
<keyword evidence="2" id="KW-0539">Nucleus</keyword>
<dbReference type="GO" id="GO:0006974">
    <property type="term" value="P:DNA damage response"/>
    <property type="evidence" value="ECO:0007669"/>
    <property type="project" value="TreeGrafter"/>
</dbReference>
<name>A0A316YLJ1_9BASI</name>
<feature type="compositionally biased region" description="Acidic residues" evidence="3">
    <location>
        <begin position="1077"/>
        <end position="1086"/>
    </location>
</feature>
<feature type="compositionally biased region" description="Low complexity" evidence="3">
    <location>
        <begin position="66"/>
        <end position="117"/>
    </location>
</feature>
<sequence>MGAPKSPEGNESSSSSSQSPTSSSTSSTGVGAVATSPSEKRSRGEALSGGSSRSRKRTAAQSGHRSPSPNSGEASPSSRSSPSRSPQRNNNQSSPRSISPRSGGGSPSRTSARGAAAHTGSPGKPWGEDTSLPEIADEPGDLSGSSSSSSFGGGAGGDPATGHDSSMDDGDTSADSSSSSHRVFNNTNTPNSLTATISRGHFHQCGTARRVKVYELQGEIWFDRGTGYCAGVYDEAFDEALLVARMENNCVKLKIESEGDEAGRSDAVAAAAAAATTAATGSTDGQSPITDGEDKDYFVLVVSENLETEDMLLNTRVVREDVYQRQQDTLVVWTEPDGTDMALSFQEADGCNEVWDFLTEVQKHFITHGQTVRMEQQGAGAGTGSGSDDEGVLLGVDGTNSSQDGGTLFMADGSPFALPDPQRDNLEVVEVTLKDGASRTAAARGKVAEWLFKDEYVKKLIPVFHDAEELEQLEDLHRLCSIMQTILMLNDNVLVESILQDDVFLDVMGMLEYDPEFPRLKASYRDYLVNQTRFRQVVPIHDPTILAKIHQTFRLLYLKDVILTRIVDDSTFAILNSLIFYHQADIINFCSSSEQFLTSLFGIFGDPPPASQSDTSGEVQVFDDEKKGEAVIFIQQLVSMGKQIQLPTRIALYRVLTEWGLLVVLEYALSREDGRLKNAATEVLLTIIEYDATAVRVHILEQVDRSRMSLLSKLVDLLHEETDLGLKTQLTEALRILFDSAPDGTSVGPGVAQSLSAAAAAAAAAHGDTDGDMVQKEDSDLFLAWFYEEEVEHLFEPLKQLPRMKELMSSVSSGQRRKRGDLSLEPRAKSALIGHLCDLLTYIVIHHSYRSQYWIVSSDISARVGALLSAREKHIRLSALRFFRACLTRTNQFINRHLIKLNVFEAILYLMETEESRGNLVASACLDLFEFIRKENVRAVIGHLHDKFKARLEALAARPTCGSFFSALLDQARRNKEAPVSQDSSAASAARSNAMSMKDEAERKRRIRDLERRGQNRAMMDLDEENYFGEEDDEDEGEKAASTSTSASTSSSSQSSSSSSSTTTSAGPKRGGLVPYSDEDGEEEAQEVASSLPALHLTSVTPSSQEAGPPGTFQATPPTSSMPAAHVQPMISSSALEEVVVPKLSGGRRKRDASEGQDEEDDDDDMMGRLAKRKSSRKSGGGLEPAAKAPKQEAVAGGFIKEEDAEEKQAKGPAALAAADDKEKAGGGKKKLSISLSSSSQKMIKSDDDASSSPPSNTTTSSS</sequence>
<feature type="compositionally biased region" description="Polar residues" evidence="3">
    <location>
        <begin position="181"/>
        <end position="195"/>
    </location>
</feature>
<dbReference type="PANTHER" id="PTHR23318">
    <property type="entry name" value="ATP SYNTHASE GAMMA-RELATED"/>
    <property type="match status" value="1"/>
</dbReference>
<dbReference type="InterPro" id="IPR006887">
    <property type="entry name" value="P4R3-like_central_dom"/>
</dbReference>
<dbReference type="AlphaFoldDB" id="A0A316YLJ1"/>
<feature type="compositionally biased region" description="Low complexity" evidence="3">
    <location>
        <begin position="141"/>
        <end position="150"/>
    </location>
</feature>
<dbReference type="Gene3D" id="2.30.29.30">
    <property type="entry name" value="Pleckstrin-homology domain (PH domain)/Phosphotyrosine-binding domain (PTB)"/>
    <property type="match status" value="2"/>
</dbReference>
<feature type="compositionally biased region" description="Low complexity" evidence="3">
    <location>
        <begin position="1040"/>
        <end position="1066"/>
    </location>
</feature>
<dbReference type="STRING" id="215250.A0A316YLJ1"/>
<feature type="compositionally biased region" description="Basic and acidic residues" evidence="3">
    <location>
        <begin position="997"/>
        <end position="1014"/>
    </location>
</feature>
<feature type="compositionally biased region" description="Acidic residues" evidence="3">
    <location>
        <begin position="1021"/>
        <end position="1037"/>
    </location>
</feature>
<dbReference type="PANTHER" id="PTHR23318:SF0">
    <property type="entry name" value="SERINE_THREONINE-PROTEIN PHOSPHATASE 4 REGULATORY SUBUNIT 3"/>
    <property type="match status" value="1"/>
</dbReference>
<comment type="subcellular location">
    <subcellularLocation>
        <location evidence="1">Nucleus</location>
    </subcellularLocation>
</comment>
<protein>
    <submittedName>
        <fullName evidence="6">DUF625-domain-containing protein</fullName>
    </submittedName>
</protein>
<dbReference type="EMBL" id="KZ819636">
    <property type="protein sequence ID" value="PWN90247.1"/>
    <property type="molecule type" value="Genomic_DNA"/>
</dbReference>
<dbReference type="Proteomes" id="UP000245768">
    <property type="component" value="Unassembled WGS sequence"/>
</dbReference>
<dbReference type="Pfam" id="PF04802">
    <property type="entry name" value="PP4R3"/>
    <property type="match status" value="1"/>
</dbReference>
<feature type="domain" description="PP4R3 EVH1-like" evidence="5">
    <location>
        <begin position="299"/>
        <end position="366"/>
    </location>
</feature>
<organism evidence="6 7">
    <name type="scientific">Acaromyces ingoldii</name>
    <dbReference type="NCBI Taxonomy" id="215250"/>
    <lineage>
        <taxon>Eukaryota</taxon>
        <taxon>Fungi</taxon>
        <taxon>Dikarya</taxon>
        <taxon>Basidiomycota</taxon>
        <taxon>Ustilaginomycotina</taxon>
        <taxon>Exobasidiomycetes</taxon>
        <taxon>Exobasidiales</taxon>
        <taxon>Cryptobasidiaceae</taxon>
        <taxon>Acaromyces</taxon>
    </lineage>
</organism>
<evidence type="ECO:0000313" key="7">
    <source>
        <dbReference type="Proteomes" id="UP000245768"/>
    </source>
</evidence>
<evidence type="ECO:0000256" key="1">
    <source>
        <dbReference type="ARBA" id="ARBA00004123"/>
    </source>
</evidence>
<dbReference type="Gene3D" id="1.25.10.10">
    <property type="entry name" value="Leucine-rich Repeat Variant"/>
    <property type="match status" value="1"/>
</dbReference>
<dbReference type="InterPro" id="IPR011993">
    <property type="entry name" value="PH-like_dom_sf"/>
</dbReference>
<dbReference type="InterPro" id="IPR055236">
    <property type="entry name" value="EVH1_PP4R3"/>
</dbReference>
<evidence type="ECO:0000259" key="5">
    <source>
        <dbReference type="Pfam" id="PF22972"/>
    </source>
</evidence>
<evidence type="ECO:0000259" key="4">
    <source>
        <dbReference type="Pfam" id="PF04802"/>
    </source>
</evidence>
<dbReference type="GeneID" id="37041534"/>
<evidence type="ECO:0000256" key="2">
    <source>
        <dbReference type="ARBA" id="ARBA00023242"/>
    </source>
</evidence>
<reference evidence="6 7" key="1">
    <citation type="journal article" date="2018" name="Mol. Biol. Evol.">
        <title>Broad Genomic Sampling Reveals a Smut Pathogenic Ancestry of the Fungal Clade Ustilaginomycotina.</title>
        <authorList>
            <person name="Kijpornyongpan T."/>
            <person name="Mondo S.J."/>
            <person name="Barry K."/>
            <person name="Sandor L."/>
            <person name="Lee J."/>
            <person name="Lipzen A."/>
            <person name="Pangilinan J."/>
            <person name="LaButti K."/>
            <person name="Hainaut M."/>
            <person name="Henrissat B."/>
            <person name="Grigoriev I.V."/>
            <person name="Spatafora J.W."/>
            <person name="Aime M.C."/>
        </authorList>
    </citation>
    <scope>NUCLEOTIDE SEQUENCE [LARGE SCALE GENOMIC DNA]</scope>
    <source>
        <strain evidence="6 7">MCA 4198</strain>
    </source>
</reference>
<feature type="compositionally biased region" description="Polar residues" evidence="3">
    <location>
        <begin position="1113"/>
        <end position="1122"/>
    </location>
</feature>
<dbReference type="OrthoDB" id="27483at2759"/>
<dbReference type="SUPFAM" id="SSF48371">
    <property type="entry name" value="ARM repeat"/>
    <property type="match status" value="1"/>
</dbReference>
<feature type="compositionally biased region" description="Low complexity" evidence="3">
    <location>
        <begin position="1233"/>
        <end position="1243"/>
    </location>
</feature>
<proteinExistence type="predicted"/>
<feature type="compositionally biased region" description="Acidic residues" evidence="3">
    <location>
        <begin position="1155"/>
        <end position="1165"/>
    </location>
</feature>
<dbReference type="FunCoup" id="A0A316YLJ1">
    <property type="interactions" value="566"/>
</dbReference>
<dbReference type="InterPro" id="IPR051137">
    <property type="entry name" value="PP4R3-like"/>
</dbReference>
<dbReference type="Pfam" id="PF22972">
    <property type="entry name" value="EVH1_PP4R3"/>
    <property type="match status" value="1"/>
</dbReference>
<keyword evidence="7" id="KW-1185">Reference proteome</keyword>
<dbReference type="GO" id="GO:0005654">
    <property type="term" value="C:nucleoplasm"/>
    <property type="evidence" value="ECO:0007669"/>
    <property type="project" value="TreeGrafter"/>
</dbReference>
<dbReference type="InParanoid" id="A0A316YLJ1"/>
<feature type="compositionally biased region" description="Low complexity" evidence="3">
    <location>
        <begin position="1251"/>
        <end position="1263"/>
    </location>
</feature>